<evidence type="ECO:0000313" key="3">
    <source>
        <dbReference type="Proteomes" id="UP001236748"/>
    </source>
</evidence>
<dbReference type="Proteomes" id="UP001236748">
    <property type="component" value="Chromosome"/>
</dbReference>
<evidence type="ECO:0000259" key="1">
    <source>
        <dbReference type="Pfam" id="PF13452"/>
    </source>
</evidence>
<sequence>MSIDIEYLRSWIGRQESLQDQLTLTAMTALAATLDHQECVARTGDRLPELWHWLYFLPVARQSKIGADGHPQRGGFLPPIELPSRMWAGGRLDFIRSPWAGDRVERKSTILDVSHKSGRSGELVFVTLQHEILDDNGLLIREQQDLVYRNNSSPEAATPVPVPRFAEHTPLWKREITPDPVLLFRYSALTLNGHRIHYDRQYAQNVEGYPGLVVHGPLIATLLVDLLREQMPGAVISHFSFRAVRALYDTAPFQVCGAPGKDAREVFLWAEGPDGGVCMEATATLA</sequence>
<dbReference type="PANTHER" id="PTHR28152">
    <property type="entry name" value="HYDROXYACYL-THIOESTER DEHYDRATASE TYPE 2, MITOCHONDRIAL"/>
    <property type="match status" value="1"/>
</dbReference>
<dbReference type="SUPFAM" id="SSF54637">
    <property type="entry name" value="Thioesterase/thiol ester dehydrase-isomerase"/>
    <property type="match status" value="1"/>
</dbReference>
<dbReference type="InterPro" id="IPR052741">
    <property type="entry name" value="Mitochondrial_HTD2"/>
</dbReference>
<name>A0ABY9FP16_9PSED</name>
<keyword evidence="3" id="KW-1185">Reference proteome</keyword>
<dbReference type="EMBL" id="CP117450">
    <property type="protein sequence ID" value="WLH05046.1"/>
    <property type="molecule type" value="Genomic_DNA"/>
</dbReference>
<protein>
    <submittedName>
        <fullName evidence="2">MaoC family dehydratase N-terminal domain-containing protein</fullName>
    </submittedName>
</protein>
<dbReference type="Gene3D" id="3.10.129.10">
    <property type="entry name" value="Hotdog Thioesterase"/>
    <property type="match status" value="2"/>
</dbReference>
<dbReference type="PANTHER" id="PTHR28152:SF1">
    <property type="entry name" value="HYDROXYACYL-THIOESTER DEHYDRATASE TYPE 2, MITOCHONDRIAL"/>
    <property type="match status" value="1"/>
</dbReference>
<evidence type="ECO:0000313" key="2">
    <source>
        <dbReference type="EMBL" id="WLH05046.1"/>
    </source>
</evidence>
<organism evidence="2 3">
    <name type="scientific">Pseudomonas lurida</name>
    <dbReference type="NCBI Taxonomy" id="244566"/>
    <lineage>
        <taxon>Bacteria</taxon>
        <taxon>Pseudomonadati</taxon>
        <taxon>Pseudomonadota</taxon>
        <taxon>Gammaproteobacteria</taxon>
        <taxon>Pseudomonadales</taxon>
        <taxon>Pseudomonadaceae</taxon>
        <taxon>Pseudomonas</taxon>
    </lineage>
</organism>
<dbReference type="Pfam" id="PF13452">
    <property type="entry name" value="FAS1_DH_region"/>
    <property type="match status" value="1"/>
</dbReference>
<dbReference type="RefSeq" id="WP_047542185.1">
    <property type="nucleotide sequence ID" value="NZ_CP117450.1"/>
</dbReference>
<feature type="domain" description="FAS1-like dehydratase" evidence="1">
    <location>
        <begin position="78"/>
        <end position="142"/>
    </location>
</feature>
<proteinExistence type="predicted"/>
<accession>A0ABY9FP16</accession>
<dbReference type="InterPro" id="IPR029069">
    <property type="entry name" value="HotDog_dom_sf"/>
</dbReference>
<gene>
    <name evidence="2" type="ORF">PSH67_19645</name>
</gene>
<reference evidence="2 3" key="1">
    <citation type="submission" date="2023-02" db="EMBL/GenBank/DDBJ databases">
        <title>Evolution of Hrp T3SS in non-pathogenic Pseudomonas fluorescens.</title>
        <authorList>
            <person name="Liao K."/>
            <person name="Wei H."/>
            <person name="Gu Y."/>
        </authorList>
    </citation>
    <scope>NUCLEOTIDE SEQUENCE [LARGE SCALE GENOMIC DNA]</scope>
    <source>
        <strain evidence="2 3">FP2043</strain>
    </source>
</reference>
<dbReference type="InterPro" id="IPR039569">
    <property type="entry name" value="FAS1-like_DH_region"/>
</dbReference>